<dbReference type="RefSeq" id="WP_148596037.1">
    <property type="nucleotide sequence ID" value="NZ_CP042997.1"/>
</dbReference>
<dbReference type="EMBL" id="CP042997">
    <property type="protein sequence ID" value="QEH36344.1"/>
    <property type="molecule type" value="Genomic_DNA"/>
</dbReference>
<evidence type="ECO:0000313" key="1">
    <source>
        <dbReference type="EMBL" id="QEH36344.1"/>
    </source>
</evidence>
<dbReference type="KEGG" id="agv:OJF2_49050"/>
<gene>
    <name evidence="1" type="ORF">OJF2_49050</name>
</gene>
<proteinExistence type="predicted"/>
<sequence length="136" mass="14421">MAEHRIRLRGGWDCIDPASGADVPVRLALPAPRDAFPARRVRLVRRFGRPPKETLEAGGPAFLRLDRVPGLVGLSFNGAALDVGEGRGGSAEVPLPRLEERNVLELTVELDAEEAEDAGSWGEVALVLPSGDGPPG</sequence>
<accession>A0A5B9W7Y2</accession>
<name>A0A5B9W7Y2_9BACT</name>
<dbReference type="OrthoDB" id="288938at2"/>
<reference evidence="1 2" key="1">
    <citation type="submission" date="2019-08" db="EMBL/GenBank/DDBJ databases">
        <title>Deep-cultivation of Planctomycetes and their phenomic and genomic characterization uncovers novel biology.</title>
        <authorList>
            <person name="Wiegand S."/>
            <person name="Jogler M."/>
            <person name="Boedeker C."/>
            <person name="Pinto D."/>
            <person name="Vollmers J."/>
            <person name="Rivas-Marin E."/>
            <person name="Kohn T."/>
            <person name="Peeters S.H."/>
            <person name="Heuer A."/>
            <person name="Rast P."/>
            <person name="Oberbeckmann S."/>
            <person name="Bunk B."/>
            <person name="Jeske O."/>
            <person name="Meyerdierks A."/>
            <person name="Storesund J.E."/>
            <person name="Kallscheuer N."/>
            <person name="Luecker S."/>
            <person name="Lage O.M."/>
            <person name="Pohl T."/>
            <person name="Merkel B.J."/>
            <person name="Hornburger P."/>
            <person name="Mueller R.-W."/>
            <person name="Bruemmer F."/>
            <person name="Labrenz M."/>
            <person name="Spormann A.M."/>
            <person name="Op den Camp H."/>
            <person name="Overmann J."/>
            <person name="Amann R."/>
            <person name="Jetten M.S.M."/>
            <person name="Mascher T."/>
            <person name="Medema M.H."/>
            <person name="Devos D.P."/>
            <person name="Kaster A.-K."/>
            <person name="Ovreas L."/>
            <person name="Rohde M."/>
            <person name="Galperin M.Y."/>
            <person name="Jogler C."/>
        </authorList>
    </citation>
    <scope>NUCLEOTIDE SEQUENCE [LARGE SCALE GENOMIC DNA]</scope>
    <source>
        <strain evidence="1 2">OJF2</strain>
    </source>
</reference>
<protein>
    <submittedName>
        <fullName evidence="1">Uncharacterized protein</fullName>
    </submittedName>
</protein>
<evidence type="ECO:0000313" key="2">
    <source>
        <dbReference type="Proteomes" id="UP000324233"/>
    </source>
</evidence>
<keyword evidence="2" id="KW-1185">Reference proteome</keyword>
<organism evidence="1 2">
    <name type="scientific">Aquisphaera giovannonii</name>
    <dbReference type="NCBI Taxonomy" id="406548"/>
    <lineage>
        <taxon>Bacteria</taxon>
        <taxon>Pseudomonadati</taxon>
        <taxon>Planctomycetota</taxon>
        <taxon>Planctomycetia</taxon>
        <taxon>Isosphaerales</taxon>
        <taxon>Isosphaeraceae</taxon>
        <taxon>Aquisphaera</taxon>
    </lineage>
</organism>
<dbReference type="AlphaFoldDB" id="A0A5B9W7Y2"/>
<dbReference type="Proteomes" id="UP000324233">
    <property type="component" value="Chromosome"/>
</dbReference>